<dbReference type="Pfam" id="PF05065">
    <property type="entry name" value="Phage_capsid"/>
    <property type="match status" value="1"/>
</dbReference>
<feature type="compositionally biased region" description="Basic and acidic residues" evidence="2">
    <location>
        <begin position="136"/>
        <end position="150"/>
    </location>
</feature>
<evidence type="ECO:0000313" key="4">
    <source>
        <dbReference type="EMBL" id="GGJ84406.1"/>
    </source>
</evidence>
<name>A0A8J3B194_9ACTN</name>
<dbReference type="InterPro" id="IPR024455">
    <property type="entry name" value="Phage_capsid"/>
</dbReference>
<reference evidence="4" key="2">
    <citation type="submission" date="2020-09" db="EMBL/GenBank/DDBJ databases">
        <authorList>
            <person name="Sun Q."/>
            <person name="Ohkuma M."/>
        </authorList>
    </citation>
    <scope>NUCLEOTIDE SEQUENCE</scope>
    <source>
        <strain evidence="4">JCM 3090</strain>
    </source>
</reference>
<protein>
    <recommendedName>
        <fullName evidence="3">Phage capsid-like C-terminal domain-containing protein</fullName>
    </recommendedName>
</protein>
<dbReference type="NCBIfam" id="TIGR01554">
    <property type="entry name" value="major_cap_HK97"/>
    <property type="match status" value="1"/>
</dbReference>
<dbReference type="Proteomes" id="UP000649739">
    <property type="component" value="Unassembled WGS sequence"/>
</dbReference>
<reference evidence="4" key="1">
    <citation type="journal article" date="2014" name="Int. J. Syst. Evol. Microbiol.">
        <title>Complete genome sequence of Corynebacterium casei LMG S-19264T (=DSM 44701T), isolated from a smear-ripened cheese.</title>
        <authorList>
            <consortium name="US DOE Joint Genome Institute (JGI-PGF)"/>
            <person name="Walter F."/>
            <person name="Albersmeier A."/>
            <person name="Kalinowski J."/>
            <person name="Ruckert C."/>
        </authorList>
    </citation>
    <scope>NUCLEOTIDE SEQUENCE</scope>
    <source>
        <strain evidence="4">JCM 3090</strain>
    </source>
</reference>
<dbReference type="SUPFAM" id="SSF56563">
    <property type="entry name" value="Major capsid protein gp5"/>
    <property type="match status" value="1"/>
</dbReference>
<proteinExistence type="predicted"/>
<accession>A0A8J3B194</accession>
<dbReference type="InterPro" id="IPR054612">
    <property type="entry name" value="Phage_capsid-like_C"/>
</dbReference>
<evidence type="ECO:0000256" key="1">
    <source>
        <dbReference type="ARBA" id="ARBA00004328"/>
    </source>
</evidence>
<dbReference type="Gene3D" id="3.30.2400.10">
    <property type="entry name" value="Major capsid protein gp5"/>
    <property type="match status" value="1"/>
</dbReference>
<sequence>MTPEATAITEGDTTWAGPEMAPHKYATLHKASNEVLADTAVALRAIIADTMIRDVRTKIDKDCFGAATSDAIKGLTATGQHTKTSLATGNTTVKWDNVVDAVADIEATGAAATVVWCSPDMAKALRKERERQFGRLHGEQRRLRPGEHRPGTSAPGLIAPPGAIGDRRRRVAGLLRDPLGCRPEGERRRVLR</sequence>
<evidence type="ECO:0000313" key="5">
    <source>
        <dbReference type="Proteomes" id="UP000649739"/>
    </source>
</evidence>
<feature type="region of interest" description="Disordered" evidence="2">
    <location>
        <begin position="136"/>
        <end position="165"/>
    </location>
</feature>
<comment type="subcellular location">
    <subcellularLocation>
        <location evidence="1">Virion</location>
    </subcellularLocation>
</comment>
<gene>
    <name evidence="4" type="ORF">GCM10010123_12540</name>
</gene>
<evidence type="ECO:0000256" key="2">
    <source>
        <dbReference type="SAM" id="MobiDB-lite"/>
    </source>
</evidence>
<evidence type="ECO:0000259" key="3">
    <source>
        <dbReference type="Pfam" id="PF05065"/>
    </source>
</evidence>
<dbReference type="AlphaFoldDB" id="A0A8J3B194"/>
<comment type="caution">
    <text evidence="4">The sequence shown here is derived from an EMBL/GenBank/DDBJ whole genome shotgun (WGS) entry which is preliminary data.</text>
</comment>
<organism evidence="4 5">
    <name type="scientific">Pilimelia anulata</name>
    <dbReference type="NCBI Taxonomy" id="53371"/>
    <lineage>
        <taxon>Bacteria</taxon>
        <taxon>Bacillati</taxon>
        <taxon>Actinomycetota</taxon>
        <taxon>Actinomycetes</taxon>
        <taxon>Micromonosporales</taxon>
        <taxon>Micromonosporaceae</taxon>
        <taxon>Pilimelia</taxon>
    </lineage>
</organism>
<keyword evidence="5" id="KW-1185">Reference proteome</keyword>
<feature type="domain" description="Phage capsid-like C-terminal" evidence="3">
    <location>
        <begin position="4"/>
        <end position="127"/>
    </location>
</feature>
<dbReference type="EMBL" id="BMQB01000002">
    <property type="protein sequence ID" value="GGJ84406.1"/>
    <property type="molecule type" value="Genomic_DNA"/>
</dbReference>